<accession>A0A0K2ULV5</accession>
<sequence length="20" mass="2255">MGNKGKSNLHRRYGSSQHPT</sequence>
<name>A0A0K2ULV5_LEPSM</name>
<dbReference type="AlphaFoldDB" id="A0A0K2ULV5"/>
<dbReference type="EMBL" id="HACA01021320">
    <property type="protein sequence ID" value="CDW38681.1"/>
    <property type="molecule type" value="Transcribed_RNA"/>
</dbReference>
<protein>
    <submittedName>
        <fullName evidence="2">Uncharacterized protein</fullName>
    </submittedName>
</protein>
<reference evidence="2" key="1">
    <citation type="submission" date="2014-05" db="EMBL/GenBank/DDBJ databases">
        <authorList>
            <person name="Chronopoulou M."/>
        </authorList>
    </citation>
    <scope>NUCLEOTIDE SEQUENCE</scope>
    <source>
        <tissue evidence="2">Whole organism</tissue>
    </source>
</reference>
<organism evidence="2">
    <name type="scientific">Lepeophtheirus salmonis</name>
    <name type="common">Salmon louse</name>
    <name type="synonym">Caligus salmonis</name>
    <dbReference type="NCBI Taxonomy" id="72036"/>
    <lineage>
        <taxon>Eukaryota</taxon>
        <taxon>Metazoa</taxon>
        <taxon>Ecdysozoa</taxon>
        <taxon>Arthropoda</taxon>
        <taxon>Crustacea</taxon>
        <taxon>Multicrustacea</taxon>
        <taxon>Hexanauplia</taxon>
        <taxon>Copepoda</taxon>
        <taxon>Siphonostomatoida</taxon>
        <taxon>Caligidae</taxon>
        <taxon>Lepeophtheirus</taxon>
    </lineage>
</organism>
<evidence type="ECO:0000256" key="1">
    <source>
        <dbReference type="SAM" id="MobiDB-lite"/>
    </source>
</evidence>
<feature type="region of interest" description="Disordered" evidence="1">
    <location>
        <begin position="1"/>
        <end position="20"/>
    </location>
</feature>
<proteinExistence type="predicted"/>
<evidence type="ECO:0000313" key="2">
    <source>
        <dbReference type="EMBL" id="CDW38681.1"/>
    </source>
</evidence>